<dbReference type="EMBL" id="PJQY01000134">
    <property type="protein sequence ID" value="PQQ17846.1"/>
    <property type="molecule type" value="Genomic_DNA"/>
</dbReference>
<dbReference type="GO" id="GO:0003723">
    <property type="term" value="F:RNA binding"/>
    <property type="evidence" value="ECO:0007669"/>
    <property type="project" value="InterPro"/>
</dbReference>
<evidence type="ECO:0000256" key="1">
    <source>
        <dbReference type="ARBA" id="ARBA00022737"/>
    </source>
</evidence>
<feature type="repeat" description="PPR" evidence="2">
    <location>
        <begin position="163"/>
        <end position="197"/>
    </location>
</feature>
<protein>
    <submittedName>
        <fullName evidence="3">Pentatricopeptide repeat-containing protein</fullName>
    </submittedName>
</protein>
<dbReference type="OrthoDB" id="1912849at2759"/>
<dbReference type="PROSITE" id="PS51375">
    <property type="entry name" value="PPR"/>
    <property type="match status" value="2"/>
</dbReference>
<dbReference type="Pfam" id="PF01535">
    <property type="entry name" value="PPR"/>
    <property type="match status" value="4"/>
</dbReference>
<dbReference type="InterPro" id="IPR002885">
    <property type="entry name" value="PPR_rpt"/>
</dbReference>
<dbReference type="FunFam" id="1.25.40.10:FF:000158">
    <property type="entry name" value="pentatricopeptide repeat-containing protein At2g33680"/>
    <property type="match status" value="1"/>
</dbReference>
<dbReference type="InterPro" id="IPR046960">
    <property type="entry name" value="PPR_At4g14850-like_plant"/>
</dbReference>
<gene>
    <name evidence="3" type="ORF">Pyn_24425</name>
</gene>
<feature type="repeat" description="PPR" evidence="2">
    <location>
        <begin position="265"/>
        <end position="299"/>
    </location>
</feature>
<dbReference type="Gene3D" id="1.25.40.10">
    <property type="entry name" value="Tetratricopeptide repeat domain"/>
    <property type="match status" value="4"/>
</dbReference>
<evidence type="ECO:0000313" key="4">
    <source>
        <dbReference type="Proteomes" id="UP000250321"/>
    </source>
</evidence>
<dbReference type="InterPro" id="IPR011990">
    <property type="entry name" value="TPR-like_helical_dom_sf"/>
</dbReference>
<organism evidence="3 4">
    <name type="scientific">Prunus yedoensis var. nudiflora</name>
    <dbReference type="NCBI Taxonomy" id="2094558"/>
    <lineage>
        <taxon>Eukaryota</taxon>
        <taxon>Viridiplantae</taxon>
        <taxon>Streptophyta</taxon>
        <taxon>Embryophyta</taxon>
        <taxon>Tracheophyta</taxon>
        <taxon>Spermatophyta</taxon>
        <taxon>Magnoliopsida</taxon>
        <taxon>eudicotyledons</taxon>
        <taxon>Gunneridae</taxon>
        <taxon>Pentapetalae</taxon>
        <taxon>rosids</taxon>
        <taxon>fabids</taxon>
        <taxon>Rosales</taxon>
        <taxon>Rosaceae</taxon>
        <taxon>Amygdaloideae</taxon>
        <taxon>Amygdaleae</taxon>
        <taxon>Prunus</taxon>
    </lineage>
</organism>
<accession>A0A315AUA6</accession>
<dbReference type="NCBIfam" id="TIGR00756">
    <property type="entry name" value="PPR"/>
    <property type="match status" value="2"/>
</dbReference>
<dbReference type="Pfam" id="PF13041">
    <property type="entry name" value="PPR_2"/>
    <property type="match status" value="1"/>
</dbReference>
<evidence type="ECO:0000256" key="2">
    <source>
        <dbReference type="PROSITE-ProRule" id="PRU00708"/>
    </source>
</evidence>
<evidence type="ECO:0000313" key="3">
    <source>
        <dbReference type="EMBL" id="PQQ17846.1"/>
    </source>
</evidence>
<keyword evidence="4" id="KW-1185">Reference proteome</keyword>
<dbReference type="Proteomes" id="UP000250321">
    <property type="component" value="Unassembled WGS sequence"/>
</dbReference>
<dbReference type="GO" id="GO:0099402">
    <property type="term" value="P:plant organ development"/>
    <property type="evidence" value="ECO:0007669"/>
    <property type="project" value="UniProtKB-ARBA"/>
</dbReference>
<sequence>MSQISIQLPPPPQPPPDADPRILHARAITAANIDRSLRNNLITLYSKSNLLSHTLRLFHQISSPNVVSWTAVISAHSNTLFALQHFVSMLRHPTFPNQRTFASLFKTCASLPSLSFGLALHSLSLKLGVSAQPFSGSALIHFYSKCRFPFEARKVLDEIPHKDEVCYAAVIVGLAQNSRPVEALSTFADMKCSDVRSTMYSVSGALRAAGELAVLEQCRIIHAHALLTGLDGNVIVGTALVDAYGKSGLVYDARQVFDENLSSMNVVGWNVMLAGYAQQGDTNSMLEIFNAMEAQGLVPDEYSFLAILTSFCNAGLVSETDWWLTRMKVDYGLEPALEHYTCLVGAMGRAGHLEEAERAALTMPLVPDAAVWRSLLSSSAYHKAPDLLGPWLNAYWKLTHMMTLLM</sequence>
<comment type="caution">
    <text evidence="3">The sequence shown here is derived from an EMBL/GenBank/DDBJ whole genome shotgun (WGS) entry which is preliminary data.</text>
</comment>
<dbReference type="GO" id="GO:0009451">
    <property type="term" value="P:RNA modification"/>
    <property type="evidence" value="ECO:0007669"/>
    <property type="project" value="InterPro"/>
</dbReference>
<dbReference type="PANTHER" id="PTHR47926">
    <property type="entry name" value="PENTATRICOPEPTIDE REPEAT-CONTAINING PROTEIN"/>
    <property type="match status" value="1"/>
</dbReference>
<keyword evidence="1" id="KW-0677">Repeat</keyword>
<dbReference type="AlphaFoldDB" id="A0A315AUA6"/>
<reference evidence="3 4" key="1">
    <citation type="submission" date="2018-02" db="EMBL/GenBank/DDBJ databases">
        <title>Draft genome of wild Prunus yedoensis var. nudiflora.</title>
        <authorList>
            <person name="Baek S."/>
            <person name="Kim J.-H."/>
            <person name="Choi K."/>
            <person name="Kim G.-B."/>
            <person name="Cho A."/>
            <person name="Jang H."/>
            <person name="Shin C.-H."/>
            <person name="Yu H.-J."/>
            <person name="Mun J.-H."/>
        </authorList>
    </citation>
    <scope>NUCLEOTIDE SEQUENCE [LARGE SCALE GENOMIC DNA]</scope>
    <source>
        <strain evidence="4">cv. Jeju island</strain>
        <tissue evidence="3">Leaf</tissue>
    </source>
</reference>
<dbReference type="PANTHER" id="PTHR47926:SF464">
    <property type="entry name" value="DYW DOMAIN-CONTAINING PROTEIN"/>
    <property type="match status" value="1"/>
</dbReference>
<proteinExistence type="predicted"/>
<name>A0A315AUA6_PRUYE</name>